<evidence type="ECO:0000313" key="3">
    <source>
        <dbReference type="EMBL" id="GAA2630438.1"/>
    </source>
</evidence>
<dbReference type="EMBL" id="BAAARJ010000019">
    <property type="protein sequence ID" value="GAA2630438.1"/>
    <property type="molecule type" value="Genomic_DNA"/>
</dbReference>
<evidence type="ECO:0000256" key="1">
    <source>
        <dbReference type="SAM" id="MobiDB-lite"/>
    </source>
</evidence>
<gene>
    <name evidence="3" type="ORF">GCM10009863_52440</name>
</gene>
<evidence type="ECO:0000259" key="2">
    <source>
        <dbReference type="Pfam" id="PF09084"/>
    </source>
</evidence>
<dbReference type="PROSITE" id="PS51257">
    <property type="entry name" value="PROKAR_LIPOPROTEIN"/>
    <property type="match status" value="1"/>
</dbReference>
<protein>
    <submittedName>
        <fullName evidence="3">ABC transporter substrate-binding protein</fullName>
    </submittedName>
</protein>
<reference evidence="4" key="1">
    <citation type="journal article" date="2019" name="Int. J. Syst. Evol. Microbiol.">
        <title>The Global Catalogue of Microorganisms (GCM) 10K type strain sequencing project: providing services to taxonomists for standard genome sequencing and annotation.</title>
        <authorList>
            <consortium name="The Broad Institute Genomics Platform"/>
            <consortium name="The Broad Institute Genome Sequencing Center for Infectious Disease"/>
            <person name="Wu L."/>
            <person name="Ma J."/>
        </authorList>
    </citation>
    <scope>NUCLEOTIDE SEQUENCE [LARGE SCALE GENOMIC DNA]</scope>
    <source>
        <strain evidence="4">JCM 16373</strain>
    </source>
</reference>
<dbReference type="InterPro" id="IPR015168">
    <property type="entry name" value="SsuA/THI5"/>
</dbReference>
<dbReference type="RefSeq" id="WP_344569093.1">
    <property type="nucleotide sequence ID" value="NZ_BAAARJ010000019.1"/>
</dbReference>
<feature type="compositionally biased region" description="Basic and acidic residues" evidence="1">
    <location>
        <begin position="337"/>
        <end position="361"/>
    </location>
</feature>
<comment type="caution">
    <text evidence="3">The sequence shown here is derived from an EMBL/GenBank/DDBJ whole genome shotgun (WGS) entry which is preliminary data.</text>
</comment>
<dbReference type="PANTHER" id="PTHR30024">
    <property type="entry name" value="ALIPHATIC SULFONATES-BINDING PROTEIN-RELATED"/>
    <property type="match status" value="1"/>
</dbReference>
<feature type="domain" description="SsuA/THI5-like" evidence="2">
    <location>
        <begin position="50"/>
        <end position="259"/>
    </location>
</feature>
<keyword evidence="4" id="KW-1185">Reference proteome</keyword>
<dbReference type="SUPFAM" id="SSF53850">
    <property type="entry name" value="Periplasmic binding protein-like II"/>
    <property type="match status" value="1"/>
</dbReference>
<proteinExistence type="predicted"/>
<evidence type="ECO:0000313" key="4">
    <source>
        <dbReference type="Proteomes" id="UP001501447"/>
    </source>
</evidence>
<organism evidence="3 4">
    <name type="scientific">Streptomyces axinellae</name>
    <dbReference type="NCBI Taxonomy" id="552788"/>
    <lineage>
        <taxon>Bacteria</taxon>
        <taxon>Bacillati</taxon>
        <taxon>Actinomycetota</taxon>
        <taxon>Actinomycetes</taxon>
        <taxon>Kitasatosporales</taxon>
        <taxon>Streptomycetaceae</taxon>
        <taxon>Streptomyces</taxon>
    </lineage>
</organism>
<sequence length="371" mass="40838">MRPFHRREFLTLAGLAATAVSCGTASGRAGVPASTIRYQGWAGVVTPAELAEDLGYLDGLTLKWVGNTTSGPQDIQSAAAGDTDFGGAFNGAVVRMAAAKAPVKAVISYYGVDKKRFSGFYVRADSPVRTARDLLGKKVAMNTLGGHSEAMLDTYLKREGLGTGELGQVERIALPPVNTEQALRQGRIEVAVLSDILRDKALEHGGIRALFDDHRLLGTFSAGTYVMSDRYLDQHPRAARAFITGVGRALDWSRRTPREEVVERMVRIVRRRDRSEDTEPLRYWRSYGVPEAGGRIVPRELSMWSRWLEQRGDIKPGRVRISDMYTNEFNRSPARPARPDRPARGREGAAERAYARARDGAPVRARHSSGS</sequence>
<dbReference type="InterPro" id="IPR006311">
    <property type="entry name" value="TAT_signal"/>
</dbReference>
<dbReference type="Proteomes" id="UP001501447">
    <property type="component" value="Unassembled WGS sequence"/>
</dbReference>
<name>A0ABP6D1U0_9ACTN</name>
<dbReference type="Pfam" id="PF09084">
    <property type="entry name" value="NMT1"/>
    <property type="match status" value="1"/>
</dbReference>
<feature type="region of interest" description="Disordered" evidence="1">
    <location>
        <begin position="326"/>
        <end position="371"/>
    </location>
</feature>
<dbReference type="Gene3D" id="3.40.190.10">
    <property type="entry name" value="Periplasmic binding protein-like II"/>
    <property type="match status" value="2"/>
</dbReference>
<accession>A0ABP6D1U0</accession>
<dbReference type="PROSITE" id="PS51318">
    <property type="entry name" value="TAT"/>
    <property type="match status" value="1"/>
</dbReference>